<accession>A0A0A8Z2X7</accession>
<proteinExistence type="predicted"/>
<feature type="region of interest" description="Disordered" evidence="1">
    <location>
        <begin position="1"/>
        <end position="65"/>
    </location>
</feature>
<protein>
    <submittedName>
        <fullName evidence="2">Uncharacterized protein</fullName>
    </submittedName>
</protein>
<dbReference type="EMBL" id="GBRH01264136">
    <property type="protein sequence ID" value="JAD33759.1"/>
    <property type="molecule type" value="Transcribed_RNA"/>
</dbReference>
<reference evidence="2" key="1">
    <citation type="submission" date="2014-09" db="EMBL/GenBank/DDBJ databases">
        <authorList>
            <person name="Magalhaes I.L.F."/>
            <person name="Oliveira U."/>
            <person name="Santos F.R."/>
            <person name="Vidigal T.H.D.A."/>
            <person name="Brescovit A.D."/>
            <person name="Santos A.J."/>
        </authorList>
    </citation>
    <scope>NUCLEOTIDE SEQUENCE</scope>
    <source>
        <tissue evidence="2">Shoot tissue taken approximately 20 cm above the soil surface</tissue>
    </source>
</reference>
<sequence length="65" mass="7496">MPIEARVCLPQASTPPSEELPHRPNPCPYWDRTHRRQIEVYRPRSRSSPLESTPNNLDPCSSARD</sequence>
<evidence type="ECO:0000256" key="1">
    <source>
        <dbReference type="SAM" id="MobiDB-lite"/>
    </source>
</evidence>
<reference evidence="2" key="2">
    <citation type="journal article" date="2015" name="Data Brief">
        <title>Shoot transcriptome of the giant reed, Arundo donax.</title>
        <authorList>
            <person name="Barrero R.A."/>
            <person name="Guerrero F.D."/>
            <person name="Moolhuijzen P."/>
            <person name="Goolsby J.A."/>
            <person name="Tidwell J."/>
            <person name="Bellgard S.E."/>
            <person name="Bellgard M.I."/>
        </authorList>
    </citation>
    <scope>NUCLEOTIDE SEQUENCE</scope>
    <source>
        <tissue evidence="2">Shoot tissue taken approximately 20 cm above the soil surface</tissue>
    </source>
</reference>
<name>A0A0A8Z2X7_ARUDO</name>
<organism evidence="2">
    <name type="scientific">Arundo donax</name>
    <name type="common">Giant reed</name>
    <name type="synonym">Donax arundinaceus</name>
    <dbReference type="NCBI Taxonomy" id="35708"/>
    <lineage>
        <taxon>Eukaryota</taxon>
        <taxon>Viridiplantae</taxon>
        <taxon>Streptophyta</taxon>
        <taxon>Embryophyta</taxon>
        <taxon>Tracheophyta</taxon>
        <taxon>Spermatophyta</taxon>
        <taxon>Magnoliopsida</taxon>
        <taxon>Liliopsida</taxon>
        <taxon>Poales</taxon>
        <taxon>Poaceae</taxon>
        <taxon>PACMAD clade</taxon>
        <taxon>Arundinoideae</taxon>
        <taxon>Arundineae</taxon>
        <taxon>Arundo</taxon>
    </lineage>
</organism>
<dbReference type="AlphaFoldDB" id="A0A0A8Z2X7"/>
<evidence type="ECO:0000313" key="2">
    <source>
        <dbReference type="EMBL" id="JAD33759.1"/>
    </source>
</evidence>
<feature type="compositionally biased region" description="Polar residues" evidence="1">
    <location>
        <begin position="46"/>
        <end position="59"/>
    </location>
</feature>